<evidence type="ECO:0000313" key="1">
    <source>
        <dbReference type="EMBL" id="BCJ65771.1"/>
    </source>
</evidence>
<reference evidence="1" key="1">
    <citation type="submission" date="2020-08" db="EMBL/GenBank/DDBJ databases">
        <title>Whole genome shotgun sequence of Polymorphospora rubra NBRC 101157.</title>
        <authorList>
            <person name="Komaki H."/>
            <person name="Tamura T."/>
        </authorList>
    </citation>
    <scope>NUCLEOTIDE SEQUENCE</scope>
    <source>
        <strain evidence="1">NBRC 101157</strain>
    </source>
</reference>
<proteinExistence type="predicted"/>
<protein>
    <submittedName>
        <fullName evidence="1">Uncharacterized protein</fullName>
    </submittedName>
</protein>
<dbReference type="EMBL" id="AP023359">
    <property type="protein sequence ID" value="BCJ65771.1"/>
    <property type="molecule type" value="Genomic_DNA"/>
</dbReference>
<evidence type="ECO:0000313" key="2">
    <source>
        <dbReference type="Proteomes" id="UP000680866"/>
    </source>
</evidence>
<organism evidence="1 2">
    <name type="scientific">Polymorphospora rubra</name>
    <dbReference type="NCBI Taxonomy" id="338584"/>
    <lineage>
        <taxon>Bacteria</taxon>
        <taxon>Bacillati</taxon>
        <taxon>Actinomycetota</taxon>
        <taxon>Actinomycetes</taxon>
        <taxon>Micromonosporales</taxon>
        <taxon>Micromonosporaceae</taxon>
        <taxon>Polymorphospora</taxon>
    </lineage>
</organism>
<gene>
    <name evidence="1" type="ORF">Prubr_27920</name>
</gene>
<accession>A0A810MX25</accession>
<dbReference type="Proteomes" id="UP000680866">
    <property type="component" value="Chromosome"/>
</dbReference>
<sequence>MLWLESADETLGEADLDPDCSMVTAFNIDHVTLGLPPDWLDTADAAVLP</sequence>
<dbReference type="AlphaFoldDB" id="A0A810MX25"/>
<dbReference type="KEGG" id="pry:Prubr_27920"/>
<name>A0A810MX25_9ACTN</name>
<keyword evidence="2" id="KW-1185">Reference proteome</keyword>